<gene>
    <name evidence="1" type="ORF">PHPALM_3349</name>
</gene>
<dbReference type="AlphaFoldDB" id="A0A2P4YML9"/>
<proteinExistence type="predicted"/>
<accession>A0A2P4YML9</accession>
<dbReference type="EMBL" id="NCKW01001849">
    <property type="protein sequence ID" value="POM79044.1"/>
    <property type="molecule type" value="Genomic_DNA"/>
</dbReference>
<organism evidence="1 2">
    <name type="scientific">Phytophthora palmivora</name>
    <dbReference type="NCBI Taxonomy" id="4796"/>
    <lineage>
        <taxon>Eukaryota</taxon>
        <taxon>Sar</taxon>
        <taxon>Stramenopiles</taxon>
        <taxon>Oomycota</taxon>
        <taxon>Peronosporomycetes</taxon>
        <taxon>Peronosporales</taxon>
        <taxon>Peronosporaceae</taxon>
        <taxon>Phytophthora</taxon>
    </lineage>
</organism>
<reference evidence="1 2" key="1">
    <citation type="journal article" date="2017" name="Genome Biol. Evol.">
        <title>Phytophthora megakarya and P. palmivora, closely related causal agents of cacao black pod rot, underwent increases in genome sizes and gene numbers by different mechanisms.</title>
        <authorList>
            <person name="Ali S.S."/>
            <person name="Shao J."/>
            <person name="Lary D.J."/>
            <person name="Kronmiller B."/>
            <person name="Shen D."/>
            <person name="Strem M.D."/>
            <person name="Amoako-Attah I."/>
            <person name="Akrofi A.Y."/>
            <person name="Begoude B.A."/>
            <person name="Ten Hoopen G.M."/>
            <person name="Coulibaly K."/>
            <person name="Kebe B.I."/>
            <person name="Melnick R.L."/>
            <person name="Guiltinan M.J."/>
            <person name="Tyler B.M."/>
            <person name="Meinhardt L.W."/>
            <person name="Bailey B.A."/>
        </authorList>
    </citation>
    <scope>NUCLEOTIDE SEQUENCE [LARGE SCALE GENOMIC DNA]</scope>
    <source>
        <strain evidence="2">sbr112.9</strain>
    </source>
</reference>
<sequence>MISDAKSGSCLERFSGKSYTMWKDKLLTHVSQLDHLMRWDAIHWKRARGDLQNLLNQVLHNFFLSTLPDVVSSMDPCTVIRLLKKLTRSPWLDKRTLFAQRKKARDEINRKMYTFRYRYALAVVVDATAYKWYIVVKSLNEIPGEIRVLLKQLSVQFPFKVHRIRQI</sequence>
<keyword evidence="2" id="KW-1185">Reference proteome</keyword>
<protein>
    <submittedName>
        <fullName evidence="1">Uncharacterized protein</fullName>
    </submittedName>
</protein>
<name>A0A2P4YML9_9STRA</name>
<dbReference type="Proteomes" id="UP000237271">
    <property type="component" value="Unassembled WGS sequence"/>
</dbReference>
<evidence type="ECO:0000313" key="1">
    <source>
        <dbReference type="EMBL" id="POM79044.1"/>
    </source>
</evidence>
<comment type="caution">
    <text evidence="1">The sequence shown here is derived from an EMBL/GenBank/DDBJ whole genome shotgun (WGS) entry which is preliminary data.</text>
</comment>
<evidence type="ECO:0000313" key="2">
    <source>
        <dbReference type="Proteomes" id="UP000237271"/>
    </source>
</evidence>